<dbReference type="Gene3D" id="2.130.10.10">
    <property type="entry name" value="YVTN repeat-like/Quinoprotein amine dehydrogenase"/>
    <property type="match status" value="2"/>
</dbReference>
<dbReference type="PANTHER" id="PTHR44129">
    <property type="entry name" value="WD REPEAT-CONTAINING PROTEIN POP1"/>
    <property type="match status" value="1"/>
</dbReference>
<sequence length="422" mass="45435">MSNIPDSPPPAFSAVVGEQHDAGFLSAAEGGAGPSGSASGTGAGSSAASIASASATRKWDDPPEEEPEEHQKHLSQPELENFNTMVFLGGQGMPSIPGREVQQLSFTPSGNHIVARISIDSNFISTSTDGYCTLQIWQLPSTKKLQIPTATHREIRVNGNFAATTRYGHADHTVFDVVVVGSRHMDIERGFKGTLVELFNLTREKRRQKAHAPLQAPFAFNPDGSLLASVSSREPSRIIISNVAGDSVQMSRLMPYHLAEVTQLRFTPDGKAVVSAARDGSLRLTSVVSGRTILKSELPVEHLRYDASLMEVKSGGEFAATVWGREVVMWDLKSGQLTTYGLDQVRQGMPEGWPLAISPDCSYLVCRTEDGFDVSDVATGRFRGGHSTSGSPVTAAGFSHDSKWLAMGFFNGQTRLFNIVTV</sequence>
<dbReference type="Proteomes" id="UP001172101">
    <property type="component" value="Unassembled WGS sequence"/>
</dbReference>
<dbReference type="InterPro" id="IPR001680">
    <property type="entry name" value="WD40_rpt"/>
</dbReference>
<dbReference type="Pfam" id="PF00400">
    <property type="entry name" value="WD40"/>
    <property type="match status" value="2"/>
</dbReference>
<evidence type="ECO:0000313" key="6">
    <source>
        <dbReference type="Proteomes" id="UP001172101"/>
    </source>
</evidence>
<keyword evidence="1 3" id="KW-0853">WD repeat</keyword>
<evidence type="ECO:0000256" key="3">
    <source>
        <dbReference type="PROSITE-ProRule" id="PRU00221"/>
    </source>
</evidence>
<dbReference type="InterPro" id="IPR036322">
    <property type="entry name" value="WD40_repeat_dom_sf"/>
</dbReference>
<keyword evidence="2" id="KW-0677">Repeat</keyword>
<dbReference type="GeneID" id="85321146"/>
<dbReference type="AlphaFoldDB" id="A0AA40AK38"/>
<dbReference type="RefSeq" id="XP_060296043.1">
    <property type="nucleotide sequence ID" value="XM_060437876.1"/>
</dbReference>
<dbReference type="InterPro" id="IPR050349">
    <property type="entry name" value="WD_LIS1/nudF_dynein_reg"/>
</dbReference>
<keyword evidence="6" id="KW-1185">Reference proteome</keyword>
<accession>A0AA40AK38</accession>
<organism evidence="5 6">
    <name type="scientific">Lasiosphaeria miniovina</name>
    <dbReference type="NCBI Taxonomy" id="1954250"/>
    <lineage>
        <taxon>Eukaryota</taxon>
        <taxon>Fungi</taxon>
        <taxon>Dikarya</taxon>
        <taxon>Ascomycota</taxon>
        <taxon>Pezizomycotina</taxon>
        <taxon>Sordariomycetes</taxon>
        <taxon>Sordariomycetidae</taxon>
        <taxon>Sordariales</taxon>
        <taxon>Lasiosphaeriaceae</taxon>
        <taxon>Lasiosphaeria</taxon>
    </lineage>
</organism>
<feature type="region of interest" description="Disordered" evidence="4">
    <location>
        <begin position="23"/>
        <end position="78"/>
    </location>
</feature>
<name>A0AA40AK38_9PEZI</name>
<proteinExistence type="predicted"/>
<evidence type="ECO:0000256" key="4">
    <source>
        <dbReference type="SAM" id="MobiDB-lite"/>
    </source>
</evidence>
<reference evidence="5" key="1">
    <citation type="submission" date="2023-06" db="EMBL/GenBank/DDBJ databases">
        <title>Genome-scale phylogeny and comparative genomics of the fungal order Sordariales.</title>
        <authorList>
            <consortium name="Lawrence Berkeley National Laboratory"/>
            <person name="Hensen N."/>
            <person name="Bonometti L."/>
            <person name="Westerberg I."/>
            <person name="Brannstrom I.O."/>
            <person name="Guillou S."/>
            <person name="Cros-Aarteil S."/>
            <person name="Calhoun S."/>
            <person name="Haridas S."/>
            <person name="Kuo A."/>
            <person name="Mondo S."/>
            <person name="Pangilinan J."/>
            <person name="Riley R."/>
            <person name="LaButti K."/>
            <person name="Andreopoulos B."/>
            <person name="Lipzen A."/>
            <person name="Chen C."/>
            <person name="Yanf M."/>
            <person name="Daum C."/>
            <person name="Ng V."/>
            <person name="Clum A."/>
            <person name="Steindorff A."/>
            <person name="Ohm R."/>
            <person name="Martin F."/>
            <person name="Silar P."/>
            <person name="Natvig D."/>
            <person name="Lalanne C."/>
            <person name="Gautier V."/>
            <person name="Ament-velasquez S.L."/>
            <person name="Kruys A."/>
            <person name="Hutchinson M.I."/>
            <person name="Powell A.J."/>
            <person name="Barry K."/>
            <person name="Miller A.N."/>
            <person name="Grigoriev I.V."/>
            <person name="Debuchy R."/>
            <person name="Gladieux P."/>
            <person name="Thoren M.H."/>
            <person name="Johannesson H."/>
        </authorList>
    </citation>
    <scope>NUCLEOTIDE SEQUENCE</scope>
    <source>
        <strain evidence="5">SMH2392-1A</strain>
    </source>
</reference>
<dbReference type="SUPFAM" id="SSF50978">
    <property type="entry name" value="WD40 repeat-like"/>
    <property type="match status" value="1"/>
</dbReference>
<dbReference type="SMART" id="SM00320">
    <property type="entry name" value="WD40"/>
    <property type="match status" value="2"/>
</dbReference>
<feature type="compositionally biased region" description="Gly residues" evidence="4">
    <location>
        <begin position="30"/>
        <end position="43"/>
    </location>
</feature>
<dbReference type="InterPro" id="IPR015943">
    <property type="entry name" value="WD40/YVTN_repeat-like_dom_sf"/>
</dbReference>
<dbReference type="EMBL" id="JAUIRO010000004">
    <property type="protein sequence ID" value="KAK0717250.1"/>
    <property type="molecule type" value="Genomic_DNA"/>
</dbReference>
<gene>
    <name evidence="5" type="ORF">B0T26DRAFT_647157</name>
</gene>
<feature type="compositionally biased region" description="Low complexity" evidence="4">
    <location>
        <begin position="44"/>
        <end position="55"/>
    </location>
</feature>
<feature type="repeat" description="WD" evidence="3">
    <location>
        <begin position="254"/>
        <end position="295"/>
    </location>
</feature>
<dbReference type="PROSITE" id="PS50082">
    <property type="entry name" value="WD_REPEATS_2"/>
    <property type="match status" value="1"/>
</dbReference>
<evidence type="ECO:0000256" key="1">
    <source>
        <dbReference type="ARBA" id="ARBA00022574"/>
    </source>
</evidence>
<evidence type="ECO:0000313" key="5">
    <source>
        <dbReference type="EMBL" id="KAK0717250.1"/>
    </source>
</evidence>
<comment type="caution">
    <text evidence="5">The sequence shown here is derived from an EMBL/GenBank/DDBJ whole genome shotgun (WGS) entry which is preliminary data.</text>
</comment>
<evidence type="ECO:0000256" key="2">
    <source>
        <dbReference type="ARBA" id="ARBA00022737"/>
    </source>
</evidence>
<protein>
    <submittedName>
        <fullName evidence="5">WD40-repeat-containing domain protein</fullName>
    </submittedName>
</protein>